<protein>
    <submittedName>
        <fullName evidence="1">Uncharacterized protein</fullName>
    </submittedName>
</protein>
<accession>F7NQA3</accession>
<organism evidence="1 2">
    <name type="scientific">Acetonema longum DSM 6540</name>
    <dbReference type="NCBI Taxonomy" id="1009370"/>
    <lineage>
        <taxon>Bacteria</taxon>
        <taxon>Bacillati</taxon>
        <taxon>Bacillota</taxon>
        <taxon>Negativicutes</taxon>
        <taxon>Acetonemataceae</taxon>
        <taxon>Acetonema</taxon>
    </lineage>
</organism>
<dbReference type="AlphaFoldDB" id="F7NQA3"/>
<dbReference type="EMBL" id="AFGF01000283">
    <property type="protein sequence ID" value="EGO61780.1"/>
    <property type="molecule type" value="Genomic_DNA"/>
</dbReference>
<proteinExistence type="predicted"/>
<dbReference type="Proteomes" id="UP000003240">
    <property type="component" value="Unassembled WGS sequence"/>
</dbReference>
<feature type="non-terminal residue" evidence="1">
    <location>
        <position position="1"/>
    </location>
</feature>
<dbReference type="InterPro" id="IPR014710">
    <property type="entry name" value="RmlC-like_jellyroll"/>
</dbReference>
<sequence>EIVYQKGREDIELLDSILIPAALGPYEIHGPVKLLRSYVP</sequence>
<evidence type="ECO:0000313" key="1">
    <source>
        <dbReference type="EMBL" id="EGO61780.1"/>
    </source>
</evidence>
<comment type="caution">
    <text evidence="1">The sequence shown here is derived from an EMBL/GenBank/DDBJ whole genome shotgun (WGS) entry which is preliminary data.</text>
</comment>
<evidence type="ECO:0000313" key="2">
    <source>
        <dbReference type="Proteomes" id="UP000003240"/>
    </source>
</evidence>
<reference evidence="1 2" key="1">
    <citation type="journal article" date="2011" name="EMBO J.">
        <title>Structural diversity of bacterial flagellar motors.</title>
        <authorList>
            <person name="Chen S."/>
            <person name="Beeby M."/>
            <person name="Murphy G.E."/>
            <person name="Leadbetter J.R."/>
            <person name="Hendrixson D.R."/>
            <person name="Briegel A."/>
            <person name="Li Z."/>
            <person name="Shi J."/>
            <person name="Tocheva E.I."/>
            <person name="Muller A."/>
            <person name="Dobro M.J."/>
            <person name="Jensen G.J."/>
        </authorList>
    </citation>
    <scope>NUCLEOTIDE SEQUENCE [LARGE SCALE GENOMIC DNA]</scope>
    <source>
        <strain evidence="1 2">DSM 6540</strain>
    </source>
</reference>
<name>F7NQA3_9FIRM</name>
<keyword evidence="2" id="KW-1185">Reference proteome</keyword>
<dbReference type="Gene3D" id="2.60.120.10">
    <property type="entry name" value="Jelly Rolls"/>
    <property type="match status" value="1"/>
</dbReference>
<gene>
    <name evidence="1" type="ORF">ALO_21521</name>
</gene>